<reference evidence="5" key="2">
    <citation type="journal article" date="2024" name="Antonie Van Leeuwenhoek">
        <title>Roseihalotalea indica gen. nov., sp. nov., a halophilic Bacteroidetes from mesopelagic Southwest Indian Ocean with higher carbohydrate metabolic potential.</title>
        <authorList>
            <person name="Chen B."/>
            <person name="Zhang M."/>
            <person name="Lin D."/>
            <person name="Ye J."/>
            <person name="Tang K."/>
        </authorList>
    </citation>
    <scope>NUCLEOTIDE SEQUENCE</scope>
    <source>
        <strain evidence="5">TK19036</strain>
    </source>
</reference>
<evidence type="ECO:0000259" key="4">
    <source>
        <dbReference type="PROSITE" id="PS50106"/>
    </source>
</evidence>
<dbReference type="Pfam" id="PF13180">
    <property type="entry name" value="PDZ_2"/>
    <property type="match status" value="1"/>
</dbReference>
<dbReference type="PANTHER" id="PTHR22939">
    <property type="entry name" value="SERINE PROTEASE FAMILY S1C HTRA-RELATED"/>
    <property type="match status" value="1"/>
</dbReference>
<dbReference type="GO" id="GO:0006508">
    <property type="term" value="P:proteolysis"/>
    <property type="evidence" value="ECO:0007669"/>
    <property type="project" value="UniProtKB-KW"/>
</dbReference>
<evidence type="ECO:0000256" key="2">
    <source>
        <dbReference type="ARBA" id="ARBA00022670"/>
    </source>
</evidence>
<feature type="domain" description="PDZ" evidence="4">
    <location>
        <begin position="288"/>
        <end position="379"/>
    </location>
</feature>
<dbReference type="AlphaFoldDB" id="A0AA49GPV9"/>
<dbReference type="SUPFAM" id="SSF50494">
    <property type="entry name" value="Trypsin-like serine proteases"/>
    <property type="match status" value="1"/>
</dbReference>
<sequence length="492" mass="53390">MSQRKFILGIVLAALLGGLVAVGVTNYLGFHPIAYSSFEEKQQNVQYPNVNFLADTNFAIPDGINFVYAAERVKPGVVFIRSTYDGSRRSRGGSLLEDFYDYFGERDTERPSRSSGSGVIISADGYIVTNNHVIEDADRIEVTLDDNRYYEAEVIGIDPTTDLALIRIEDGSTAFPFVPFGDSDDMKVGEWVLAIGNPFGTLTSTVTAGIVSAKARNINILHDINNRQIESFIQTDAAVNQGNSGGALVNLKGELVGINTAIATPTGSYAGYSFAVPVSLVQKVMNDLLEFGSVQRALLGVRIRDVNAQLAKEQGLDMVSGVFVDGVNQESAAAEAGMTAGDVIVEIDSRSVNNVAQLQELVARNRPGDEVKVTFWRNGELETVYAILKNTMGNTDIVQRIQPVNFEGGVFSDPAPDLLEEFNIEGGAQIMELEDGKWKKAGLEEGFIITSIDKSAIRSAKELEEVMQEKQGGILIEGYTTTGEKTFYGTGW</sequence>
<dbReference type="PRINTS" id="PR00834">
    <property type="entry name" value="PROTEASES2C"/>
</dbReference>
<dbReference type="SMART" id="SM00228">
    <property type="entry name" value="PDZ"/>
    <property type="match status" value="1"/>
</dbReference>
<dbReference type="PROSITE" id="PS50106">
    <property type="entry name" value="PDZ"/>
    <property type="match status" value="1"/>
</dbReference>
<accession>A0AA49GPV9</accession>
<comment type="similarity">
    <text evidence="1">Belongs to the peptidase S1C family.</text>
</comment>
<dbReference type="InterPro" id="IPR009003">
    <property type="entry name" value="Peptidase_S1_PA"/>
</dbReference>
<name>A0AA49GPV9_9BACT</name>
<keyword evidence="2" id="KW-0645">Protease</keyword>
<dbReference type="EMBL" id="CP120682">
    <property type="protein sequence ID" value="WKN38327.1"/>
    <property type="molecule type" value="Genomic_DNA"/>
</dbReference>
<evidence type="ECO:0000256" key="3">
    <source>
        <dbReference type="ARBA" id="ARBA00022801"/>
    </source>
</evidence>
<dbReference type="InterPro" id="IPR036034">
    <property type="entry name" value="PDZ_sf"/>
</dbReference>
<dbReference type="Pfam" id="PF13365">
    <property type="entry name" value="Trypsin_2"/>
    <property type="match status" value="1"/>
</dbReference>
<evidence type="ECO:0000256" key="1">
    <source>
        <dbReference type="ARBA" id="ARBA00010541"/>
    </source>
</evidence>
<dbReference type="InterPro" id="IPR001940">
    <property type="entry name" value="Peptidase_S1C"/>
</dbReference>
<dbReference type="Gene3D" id="2.40.10.120">
    <property type="match status" value="1"/>
</dbReference>
<evidence type="ECO:0000313" key="5">
    <source>
        <dbReference type="EMBL" id="WKN38327.1"/>
    </source>
</evidence>
<keyword evidence="3" id="KW-0378">Hydrolase</keyword>
<dbReference type="GO" id="GO:0004252">
    <property type="term" value="F:serine-type endopeptidase activity"/>
    <property type="evidence" value="ECO:0007669"/>
    <property type="project" value="InterPro"/>
</dbReference>
<dbReference type="InterPro" id="IPR001478">
    <property type="entry name" value="PDZ"/>
</dbReference>
<dbReference type="Gene3D" id="2.30.42.10">
    <property type="match status" value="2"/>
</dbReference>
<dbReference type="PANTHER" id="PTHR22939:SF129">
    <property type="entry name" value="SERINE PROTEASE HTRA2, MITOCHONDRIAL"/>
    <property type="match status" value="1"/>
</dbReference>
<reference evidence="5" key="1">
    <citation type="journal article" date="2023" name="Comput. Struct. Biotechnol. J.">
        <title>Discovery of a novel marine Bacteroidetes with a rich repertoire of carbohydrate-active enzymes.</title>
        <authorList>
            <person name="Chen B."/>
            <person name="Liu G."/>
            <person name="Chen Q."/>
            <person name="Wang H."/>
            <person name="Liu L."/>
            <person name="Tang K."/>
        </authorList>
    </citation>
    <scope>NUCLEOTIDE SEQUENCE</scope>
    <source>
        <strain evidence="5">TK19036</strain>
    </source>
</reference>
<gene>
    <name evidence="5" type="ORF">K4G66_06380</name>
</gene>
<protein>
    <submittedName>
        <fullName evidence="5">Trypsin-like peptidase domain-containing protein</fullName>
    </submittedName>
</protein>
<proteinExistence type="inferred from homology"/>
<dbReference type="SUPFAM" id="SSF50156">
    <property type="entry name" value="PDZ domain-like"/>
    <property type="match status" value="1"/>
</dbReference>
<organism evidence="5">
    <name type="scientific">Roseihalotalea indica</name>
    <dbReference type="NCBI Taxonomy" id="2867963"/>
    <lineage>
        <taxon>Bacteria</taxon>
        <taxon>Pseudomonadati</taxon>
        <taxon>Bacteroidota</taxon>
        <taxon>Cytophagia</taxon>
        <taxon>Cytophagales</taxon>
        <taxon>Catalimonadaceae</taxon>
        <taxon>Roseihalotalea</taxon>
    </lineage>
</organism>